<evidence type="ECO:0000313" key="10">
    <source>
        <dbReference type="Proteomes" id="UP001221413"/>
    </source>
</evidence>
<dbReference type="PROSITE" id="PS50011">
    <property type="entry name" value="PROTEIN_KINASE_DOM"/>
    <property type="match status" value="1"/>
</dbReference>
<sequence length="1131" mass="126342">MSIQILNEDLPDDVIVALLPAFRHDRGDLIYSDKKKFRLKVQTGMQRNYPSMSSSKMDGIVFRLTDPPNSGDFLHGYTIGSSPEADVRIKMPGVNKIMFRIHFNPDNGVLLVTNLANKPLTLATTRRDNWKPQDTFVLSHEFSLKFALHTRGFIGLIPNSKEHDDQRRVHLRKFLGDKFLNFGHPLSPPCEQITTNNYAIWGSSQLGRTRRVCNLVHRDTGGSYAGKYFLGDASRKAARERDILKTLKENTEGHEDDYIIRTFGVETMYNRDRAMIAGDPAASARTPASCLLVMELCPEDLGKFDLRTWTQDSIGRLLYQICAGLRHIHNLSLIHGNIQPENILVKSREPVHVKISGFGAAFPEASPLEAVVREALYKRDIIVTGEIEDAFSWNDTYIGYPSECPKRVKDTTMWEQICNEVRRKGSIAMRLKDSPPKPVEDNWYRAPEIPTKPTCKSDIWSVGVIALQHHYSLDDLIALSMSKMVSFHDLCYELRSRWIYTRLLEYHVSSRFNAEDACELFRNYMTKKPSSVLTDNVTPEHLSQMSPEWGDDRDHDVGPGSGFTTPFYHYSSTPLVRSPVQSFDMDDGASDHAMRFKFSPTRRRAPTFQIPGSVAAANSIHSGHESDHHLSSEFDGVPPKDTHQRQHQHDTTPEPHHEEVSMPPPASKPREQSRETERDDNSDSDSYGDDELWEQLLPPSRPSTPQNQSEIVTQILAVNALARPPTEENTETTVLVPTEIIDAINAIEAEVVENVVNSKVGNGGANSLISSDFTLPDPTILDEEELGTPGLTEGESNADETIPRANIISGSRRRSVVKSYKGTRTANKAAYFDKLKLLLETYKSIFIVTVDNVSSQQMHEIRVSLRGEAIVLMGKNTMVRRAIRTLIGDNPEYERLLPFVKGNVGFVFTNSDLKDIRDKILANRVAAPARAGALAPVDVWVPAGNTGMEPGKTSFFQALGIPTKIARGTIEITSDIKLIETNSKVGASEATLLNLLNISPFTYGMGVAQIYDQGQVFAPSVLDIEEKDLLDRFFSAIKTIASVSLALNYPTLVSVMHSLVNGYKNVLAVAIETEYDWEEIKELKDRIANPDAYASAAPVATQDTKADSGPAKEEEPEEEEEDEDDMLGGLF</sequence>
<keyword evidence="2" id="KW-0597">Phosphoprotein</keyword>
<dbReference type="InterPro" id="IPR001790">
    <property type="entry name" value="Ribosomal_uL10"/>
</dbReference>
<comment type="similarity">
    <text evidence="1">Belongs to the universal ribosomal protein uL10 family.</text>
</comment>
<feature type="region of interest" description="Disordered" evidence="7">
    <location>
        <begin position="621"/>
        <end position="708"/>
    </location>
</feature>
<dbReference type="SUPFAM" id="SSF56112">
    <property type="entry name" value="Protein kinase-like (PK-like)"/>
    <property type="match status" value="1"/>
</dbReference>
<keyword evidence="10" id="KW-1185">Reference proteome</keyword>
<dbReference type="InterPro" id="IPR011009">
    <property type="entry name" value="Kinase-like_dom_sf"/>
</dbReference>
<dbReference type="InterPro" id="IPR000719">
    <property type="entry name" value="Prot_kinase_dom"/>
</dbReference>
<dbReference type="FunFam" id="3.30.70.1730:FF:000002">
    <property type="entry name" value="60S acidic ribosomal protein P0"/>
    <property type="match status" value="1"/>
</dbReference>
<dbReference type="Gene3D" id="3.90.105.20">
    <property type="match status" value="1"/>
</dbReference>
<name>A0AAD6NIF3_DREDA</name>
<dbReference type="GO" id="GO:0022625">
    <property type="term" value="C:cytosolic large ribosomal subunit"/>
    <property type="evidence" value="ECO:0007669"/>
    <property type="project" value="TreeGrafter"/>
</dbReference>
<evidence type="ECO:0000256" key="1">
    <source>
        <dbReference type="ARBA" id="ARBA00008889"/>
    </source>
</evidence>
<keyword evidence="4" id="KW-0687">Ribonucleoprotein</keyword>
<evidence type="ECO:0000259" key="8">
    <source>
        <dbReference type="PROSITE" id="PS50011"/>
    </source>
</evidence>
<feature type="compositionally biased region" description="Basic and acidic residues" evidence="7">
    <location>
        <begin position="668"/>
        <end position="681"/>
    </location>
</feature>
<dbReference type="CDD" id="cd05795">
    <property type="entry name" value="Ribosomal_P0_L10e"/>
    <property type="match status" value="1"/>
</dbReference>
<feature type="compositionally biased region" description="Acidic residues" evidence="7">
    <location>
        <begin position="1114"/>
        <end position="1131"/>
    </location>
</feature>
<dbReference type="GO" id="GO:0000027">
    <property type="term" value="P:ribosomal large subunit assembly"/>
    <property type="evidence" value="ECO:0007669"/>
    <property type="project" value="TreeGrafter"/>
</dbReference>
<feature type="compositionally biased region" description="Acidic residues" evidence="7">
    <location>
        <begin position="682"/>
        <end position="693"/>
    </location>
</feature>
<dbReference type="GO" id="GO:0005524">
    <property type="term" value="F:ATP binding"/>
    <property type="evidence" value="ECO:0007669"/>
    <property type="project" value="InterPro"/>
</dbReference>
<dbReference type="InterPro" id="IPR043141">
    <property type="entry name" value="Ribosomal_uL10-like_sf"/>
</dbReference>
<dbReference type="GO" id="GO:0070180">
    <property type="term" value="F:large ribosomal subunit rRNA binding"/>
    <property type="evidence" value="ECO:0007669"/>
    <property type="project" value="TreeGrafter"/>
</dbReference>
<dbReference type="InterPro" id="IPR043164">
    <property type="entry name" value="Ribosomal_uL10-like_insert_sf"/>
</dbReference>
<organism evidence="9 10">
    <name type="scientific">Drechslerella dactyloides</name>
    <name type="common">Nematode-trapping fungus</name>
    <name type="synonym">Arthrobotrys dactyloides</name>
    <dbReference type="NCBI Taxonomy" id="74499"/>
    <lineage>
        <taxon>Eukaryota</taxon>
        <taxon>Fungi</taxon>
        <taxon>Dikarya</taxon>
        <taxon>Ascomycota</taxon>
        <taxon>Pezizomycotina</taxon>
        <taxon>Orbiliomycetes</taxon>
        <taxon>Orbiliales</taxon>
        <taxon>Orbiliaceae</taxon>
        <taxon>Drechslerella</taxon>
    </lineage>
</organism>
<feature type="compositionally biased region" description="Basic and acidic residues" evidence="7">
    <location>
        <begin position="622"/>
        <end position="660"/>
    </location>
</feature>
<protein>
    <recommendedName>
        <fullName evidence="5">Large ribosomal subunit protein uL10</fullName>
    </recommendedName>
    <alternativeName>
        <fullName evidence="6">60S acidic ribosomal protein P0</fullName>
    </alternativeName>
</protein>
<evidence type="ECO:0000256" key="4">
    <source>
        <dbReference type="ARBA" id="ARBA00023274"/>
    </source>
</evidence>
<dbReference type="GO" id="GO:0002181">
    <property type="term" value="P:cytoplasmic translation"/>
    <property type="evidence" value="ECO:0007669"/>
    <property type="project" value="TreeGrafter"/>
</dbReference>
<evidence type="ECO:0000256" key="7">
    <source>
        <dbReference type="SAM" id="MobiDB-lite"/>
    </source>
</evidence>
<proteinExistence type="inferred from homology"/>
<gene>
    <name evidence="9" type="ORF">Dda_4985</name>
</gene>
<dbReference type="InterPro" id="IPR040637">
    <property type="entry name" value="Ribosomal_uL10-like_insert"/>
</dbReference>
<dbReference type="GO" id="GO:0003735">
    <property type="term" value="F:structural constituent of ribosome"/>
    <property type="evidence" value="ECO:0007669"/>
    <property type="project" value="TreeGrafter"/>
</dbReference>
<dbReference type="Pfam" id="PF00466">
    <property type="entry name" value="Ribosomal_L10"/>
    <property type="match status" value="1"/>
</dbReference>
<accession>A0AAD6NIF3</accession>
<feature type="region of interest" description="Disordered" evidence="7">
    <location>
        <begin position="1094"/>
        <end position="1131"/>
    </location>
</feature>
<evidence type="ECO:0000313" key="9">
    <source>
        <dbReference type="EMBL" id="KAJ6260756.1"/>
    </source>
</evidence>
<dbReference type="InterPro" id="IPR050323">
    <property type="entry name" value="Ribosomal_protein_uL10"/>
</dbReference>
<dbReference type="Pfam" id="PF00069">
    <property type="entry name" value="Pkinase"/>
    <property type="match status" value="1"/>
</dbReference>
<feature type="domain" description="Protein kinase" evidence="8">
    <location>
        <begin position="195"/>
        <end position="525"/>
    </location>
</feature>
<dbReference type="AlphaFoldDB" id="A0AAD6NIF3"/>
<keyword evidence="3" id="KW-0689">Ribosomal protein</keyword>
<dbReference type="Pfam" id="PF17777">
    <property type="entry name" value="RL10P_insert"/>
    <property type="match status" value="1"/>
</dbReference>
<dbReference type="Gene3D" id="3.30.70.1730">
    <property type="match status" value="1"/>
</dbReference>
<dbReference type="Gene3D" id="1.10.510.10">
    <property type="entry name" value="Transferase(Phosphotransferase) domain 1"/>
    <property type="match status" value="1"/>
</dbReference>
<feature type="compositionally biased region" description="Basic and acidic residues" evidence="7">
    <location>
        <begin position="1104"/>
        <end position="1113"/>
    </location>
</feature>
<dbReference type="PANTHER" id="PTHR45699:SF3">
    <property type="entry name" value="LARGE RIBOSOMAL SUBUNIT PROTEIN UL10"/>
    <property type="match status" value="1"/>
</dbReference>
<evidence type="ECO:0000256" key="2">
    <source>
        <dbReference type="ARBA" id="ARBA00022553"/>
    </source>
</evidence>
<dbReference type="SMART" id="SM00220">
    <property type="entry name" value="S_TKc"/>
    <property type="match status" value="1"/>
</dbReference>
<evidence type="ECO:0000256" key="6">
    <source>
        <dbReference type="ARBA" id="ARBA00035444"/>
    </source>
</evidence>
<dbReference type="GO" id="GO:0004672">
    <property type="term" value="F:protein kinase activity"/>
    <property type="evidence" value="ECO:0007669"/>
    <property type="project" value="InterPro"/>
</dbReference>
<dbReference type="FunFam" id="3.90.105.20:FF:000001">
    <property type="entry name" value="60S acidic ribosomal protein P0"/>
    <property type="match status" value="1"/>
</dbReference>
<dbReference type="Proteomes" id="UP001221413">
    <property type="component" value="Unassembled WGS sequence"/>
</dbReference>
<dbReference type="PANTHER" id="PTHR45699">
    <property type="entry name" value="60S ACIDIC RIBOSOMAL PROTEIN P0"/>
    <property type="match status" value="1"/>
</dbReference>
<dbReference type="Pfam" id="PF00428">
    <property type="entry name" value="Ribosomal_60s"/>
    <property type="match status" value="1"/>
</dbReference>
<dbReference type="EMBL" id="JAQGDS010000005">
    <property type="protein sequence ID" value="KAJ6260756.1"/>
    <property type="molecule type" value="Genomic_DNA"/>
</dbReference>
<evidence type="ECO:0000256" key="3">
    <source>
        <dbReference type="ARBA" id="ARBA00022980"/>
    </source>
</evidence>
<dbReference type="SUPFAM" id="SSF160369">
    <property type="entry name" value="Ribosomal protein L10-like"/>
    <property type="match status" value="1"/>
</dbReference>
<comment type="caution">
    <text evidence="9">The sequence shown here is derived from an EMBL/GenBank/DDBJ whole genome shotgun (WGS) entry which is preliminary data.</text>
</comment>
<evidence type="ECO:0000256" key="5">
    <source>
        <dbReference type="ARBA" id="ARBA00035202"/>
    </source>
</evidence>
<reference evidence="9" key="1">
    <citation type="submission" date="2023-01" db="EMBL/GenBank/DDBJ databases">
        <title>The chitinases involved in constricting ring structure development in the nematode-trapping fungus Drechslerella dactyloides.</title>
        <authorList>
            <person name="Wang R."/>
            <person name="Zhang L."/>
            <person name="Tang P."/>
            <person name="Li S."/>
            <person name="Liang L."/>
        </authorList>
    </citation>
    <scope>NUCLEOTIDE SEQUENCE</scope>
    <source>
        <strain evidence="9">YMF1.00031</strain>
    </source>
</reference>